<feature type="domain" description="HAMP" evidence="9">
    <location>
        <begin position="320"/>
        <end position="374"/>
    </location>
</feature>
<evidence type="ECO:0000256" key="2">
    <source>
        <dbReference type="ARBA" id="ARBA00022519"/>
    </source>
</evidence>
<feature type="domain" description="HBM" evidence="10">
    <location>
        <begin position="49"/>
        <end position="286"/>
    </location>
</feature>
<dbReference type="InterPro" id="IPR000727">
    <property type="entry name" value="T_SNARE_dom"/>
</dbReference>
<evidence type="ECO:0000259" key="7">
    <source>
        <dbReference type="PROSITE" id="PS50111"/>
    </source>
</evidence>
<accession>W9V4I1</accession>
<evidence type="ECO:0000256" key="1">
    <source>
        <dbReference type="ARBA" id="ARBA00004429"/>
    </source>
</evidence>
<evidence type="ECO:0000259" key="10">
    <source>
        <dbReference type="PROSITE" id="PS51753"/>
    </source>
</evidence>
<dbReference type="PROSITE" id="PS50885">
    <property type="entry name" value="HAMP"/>
    <property type="match status" value="1"/>
</dbReference>
<keyword evidence="2" id="KW-1003">Cell membrane</keyword>
<dbReference type="OrthoDB" id="9781845at2"/>
<dbReference type="PROSITE" id="PS50111">
    <property type="entry name" value="CHEMOTAXIS_TRANSDUC_2"/>
    <property type="match status" value="1"/>
</dbReference>
<feature type="transmembrane region" description="Helical" evidence="6">
    <location>
        <begin position="300"/>
        <end position="323"/>
    </location>
</feature>
<dbReference type="SUPFAM" id="SSF58104">
    <property type="entry name" value="Methyl-accepting chemotaxis protein (MCP) signaling domain"/>
    <property type="match status" value="1"/>
</dbReference>
<comment type="similarity">
    <text evidence="4">Belongs to the methyl-accepting chemotaxis (MCP) protein family.</text>
</comment>
<keyword evidence="6" id="KW-0472">Membrane</keyword>
<dbReference type="PROSITE" id="PS50192">
    <property type="entry name" value="T_SNARE"/>
    <property type="match status" value="1"/>
</dbReference>
<dbReference type="GO" id="GO:0006935">
    <property type="term" value="P:chemotaxis"/>
    <property type="evidence" value="ECO:0007669"/>
    <property type="project" value="UniProtKB-ARBA"/>
</dbReference>
<dbReference type="SMART" id="SM00283">
    <property type="entry name" value="MA"/>
    <property type="match status" value="1"/>
</dbReference>
<keyword evidence="3 5" id="KW-0807">Transducer</keyword>
<evidence type="ECO:0000259" key="9">
    <source>
        <dbReference type="PROSITE" id="PS50885"/>
    </source>
</evidence>
<dbReference type="GO" id="GO:0005886">
    <property type="term" value="C:plasma membrane"/>
    <property type="evidence" value="ECO:0007669"/>
    <property type="project" value="UniProtKB-SubCell"/>
</dbReference>
<keyword evidence="12" id="KW-1185">Reference proteome</keyword>
<dbReference type="CDD" id="cd11386">
    <property type="entry name" value="MCP_signal"/>
    <property type="match status" value="1"/>
</dbReference>
<proteinExistence type="inferred from homology"/>
<gene>
    <name evidence="11" type="ORF">D779_2925</name>
</gene>
<comment type="caution">
    <text evidence="11">The sequence shown here is derived from an EMBL/GenBank/DDBJ whole genome shotgun (WGS) entry which is preliminary data.</text>
</comment>
<comment type="subcellular location">
    <subcellularLocation>
        <location evidence="1">Cell inner membrane</location>
        <topology evidence="1">Multi-pass membrane protein</topology>
    </subcellularLocation>
</comment>
<dbReference type="eggNOG" id="COG0840">
    <property type="taxonomic scope" value="Bacteria"/>
</dbReference>
<dbReference type="Pfam" id="PF00015">
    <property type="entry name" value="MCPsignal"/>
    <property type="match status" value="1"/>
</dbReference>
<dbReference type="InterPro" id="IPR004089">
    <property type="entry name" value="MCPsignal_dom"/>
</dbReference>
<dbReference type="CDD" id="cd06225">
    <property type="entry name" value="HAMP"/>
    <property type="match status" value="1"/>
</dbReference>
<reference evidence="11 12" key="1">
    <citation type="submission" date="2012-11" db="EMBL/GenBank/DDBJ databases">
        <title>Genome assembly of Thiorhodococcus sp. AK35.</title>
        <authorList>
            <person name="Nupur N."/>
            <person name="Khatri I."/>
            <person name="Subramanian S."/>
            <person name="Pinnaka A."/>
        </authorList>
    </citation>
    <scope>NUCLEOTIDE SEQUENCE [LARGE SCALE GENOMIC DNA]</scope>
    <source>
        <strain evidence="11 12">AK35</strain>
    </source>
</reference>
<dbReference type="InterPro" id="IPR003660">
    <property type="entry name" value="HAMP_dom"/>
</dbReference>
<evidence type="ECO:0000256" key="5">
    <source>
        <dbReference type="PROSITE-ProRule" id="PRU00284"/>
    </source>
</evidence>
<evidence type="ECO:0000256" key="3">
    <source>
        <dbReference type="ARBA" id="ARBA00023224"/>
    </source>
</evidence>
<dbReference type="GO" id="GO:0007165">
    <property type="term" value="P:signal transduction"/>
    <property type="evidence" value="ECO:0007669"/>
    <property type="project" value="UniProtKB-KW"/>
</dbReference>
<organism evidence="11 12">
    <name type="scientific">Imhoffiella purpurea</name>
    <dbReference type="NCBI Taxonomy" id="1249627"/>
    <lineage>
        <taxon>Bacteria</taxon>
        <taxon>Pseudomonadati</taxon>
        <taxon>Pseudomonadota</taxon>
        <taxon>Gammaproteobacteria</taxon>
        <taxon>Chromatiales</taxon>
        <taxon>Chromatiaceae</taxon>
        <taxon>Imhoffiella</taxon>
    </lineage>
</organism>
<dbReference type="Pfam" id="PF00672">
    <property type="entry name" value="HAMP"/>
    <property type="match status" value="1"/>
</dbReference>
<dbReference type="FunFam" id="1.10.287.950:FF:000001">
    <property type="entry name" value="Methyl-accepting chemotaxis sensory transducer"/>
    <property type="match status" value="1"/>
</dbReference>
<keyword evidence="6" id="KW-0812">Transmembrane</keyword>
<dbReference type="AlphaFoldDB" id="W9V4I1"/>
<dbReference type="PATRIC" id="fig|1249627.3.peg.3091"/>
<protein>
    <submittedName>
        <fullName evidence="11">Methyl-accepting chemotaxis protein</fullName>
    </submittedName>
</protein>
<keyword evidence="2" id="KW-0997">Cell inner membrane</keyword>
<feature type="domain" description="T-SNARE coiled-coil homology" evidence="8">
    <location>
        <begin position="566"/>
        <end position="628"/>
    </location>
</feature>
<dbReference type="Gene3D" id="1.10.287.950">
    <property type="entry name" value="Methyl-accepting chemotaxis protein"/>
    <property type="match status" value="1"/>
</dbReference>
<dbReference type="PROSITE" id="PS51753">
    <property type="entry name" value="HBM"/>
    <property type="match status" value="1"/>
</dbReference>
<feature type="domain" description="Methyl-accepting transducer" evidence="7">
    <location>
        <begin position="379"/>
        <end position="615"/>
    </location>
</feature>
<evidence type="ECO:0000313" key="11">
    <source>
        <dbReference type="EMBL" id="EXJ14254.1"/>
    </source>
</evidence>
<evidence type="ECO:0000256" key="4">
    <source>
        <dbReference type="ARBA" id="ARBA00029447"/>
    </source>
</evidence>
<evidence type="ECO:0000313" key="12">
    <source>
        <dbReference type="Proteomes" id="UP000019460"/>
    </source>
</evidence>
<evidence type="ECO:0000256" key="6">
    <source>
        <dbReference type="SAM" id="Phobius"/>
    </source>
</evidence>
<dbReference type="Proteomes" id="UP000019460">
    <property type="component" value="Unassembled WGS sequence"/>
</dbReference>
<dbReference type="PANTHER" id="PTHR32089">
    <property type="entry name" value="METHYL-ACCEPTING CHEMOTAXIS PROTEIN MCPB"/>
    <property type="match status" value="1"/>
</dbReference>
<name>W9V4I1_9GAMM</name>
<dbReference type="SMART" id="SM00304">
    <property type="entry name" value="HAMP"/>
    <property type="match status" value="2"/>
</dbReference>
<evidence type="ECO:0000259" key="8">
    <source>
        <dbReference type="PROSITE" id="PS50192"/>
    </source>
</evidence>
<keyword evidence="6" id="KW-1133">Transmembrane helix</keyword>
<dbReference type="STRING" id="1249627.D779_2925"/>
<dbReference type="PANTHER" id="PTHR32089:SF120">
    <property type="entry name" value="METHYL-ACCEPTING CHEMOTAXIS PROTEIN TLPQ"/>
    <property type="match status" value="1"/>
</dbReference>
<dbReference type="EMBL" id="AONC01000045">
    <property type="protein sequence ID" value="EXJ14254.1"/>
    <property type="molecule type" value="Genomic_DNA"/>
</dbReference>
<dbReference type="SMART" id="SM01358">
    <property type="entry name" value="HBM"/>
    <property type="match status" value="1"/>
</dbReference>
<sequence length="652" mass="71250">MGSLLNRLSVGVKIWLVAGLLILLLIIEGAVAFRTNQEVGDAVEIITRNLIPNADVASNVLSDLLRQRLSVKSYIKSRDARDADQFRAERETSLAALEKARKLITEPERASLMDEIIDLHGQYNALFESSVVTNMERRDALVKETLNVVGPQIADAVTEMMKTAHENGDVETGYRVGVAQRHLLLLRLSAVKYLLENDARSLQGVRQEIQPLNGALSAIGDDPAWNDRSVKVKNLLASYESAFEGVVEAIQGRNAAVGKMDEIGPMIAEKAERLRDSVTHALDQQSARIETQFLDANQRLLLLTVIAVILGGLLSWMVIRAIVRPLNRINLLLAEIAEGDGDLTARLPVDRRDELGTLSASFNRFVEKLQRIVGSVQASVAQLASAAEELSMVSEENRQTIQQQVAETEQVATAVEEMSVTLQEVARNVHQTSQSTDQARHEATQGREAEAQALTAIRTLGEDIQESASVIEEVGRASETVDIVVEVINGIAEQTNLLALNAAIEAARAGEQGRGFAVVADEVRTLAGRTRNSTEEIRQTVEKLRHSTQLAVDRINHSRAQTESVVDQAQHVDQALEGIVSRVKTMDDMTSQIATATEEQTAVADDIARNVGNLKEQTARVASATEQATVSTEELARLASNLRTEVDQFKVA</sequence>
<dbReference type="InterPro" id="IPR032255">
    <property type="entry name" value="HBM"/>
</dbReference>